<name>A0AAW1GQ85_SAPOF</name>
<keyword evidence="3" id="KW-1185">Reference proteome</keyword>
<evidence type="ECO:0000256" key="1">
    <source>
        <dbReference type="SAM" id="MobiDB-lite"/>
    </source>
</evidence>
<gene>
    <name evidence="2" type="ORF">RND81_14G093800</name>
</gene>
<dbReference type="AlphaFoldDB" id="A0AAW1GQ85"/>
<protein>
    <submittedName>
        <fullName evidence="2">Uncharacterized protein</fullName>
    </submittedName>
</protein>
<dbReference type="Proteomes" id="UP001443914">
    <property type="component" value="Unassembled WGS sequence"/>
</dbReference>
<comment type="caution">
    <text evidence="2">The sequence shown here is derived from an EMBL/GenBank/DDBJ whole genome shotgun (WGS) entry which is preliminary data.</text>
</comment>
<organism evidence="2 3">
    <name type="scientific">Saponaria officinalis</name>
    <name type="common">Common soapwort</name>
    <name type="synonym">Lychnis saponaria</name>
    <dbReference type="NCBI Taxonomy" id="3572"/>
    <lineage>
        <taxon>Eukaryota</taxon>
        <taxon>Viridiplantae</taxon>
        <taxon>Streptophyta</taxon>
        <taxon>Embryophyta</taxon>
        <taxon>Tracheophyta</taxon>
        <taxon>Spermatophyta</taxon>
        <taxon>Magnoliopsida</taxon>
        <taxon>eudicotyledons</taxon>
        <taxon>Gunneridae</taxon>
        <taxon>Pentapetalae</taxon>
        <taxon>Caryophyllales</taxon>
        <taxon>Caryophyllaceae</taxon>
        <taxon>Caryophylleae</taxon>
        <taxon>Saponaria</taxon>
    </lineage>
</organism>
<evidence type="ECO:0000313" key="3">
    <source>
        <dbReference type="Proteomes" id="UP001443914"/>
    </source>
</evidence>
<proteinExistence type="predicted"/>
<reference evidence="2" key="1">
    <citation type="submission" date="2024-03" db="EMBL/GenBank/DDBJ databases">
        <title>WGS assembly of Saponaria officinalis var. Norfolk2.</title>
        <authorList>
            <person name="Jenkins J."/>
            <person name="Shu S."/>
            <person name="Grimwood J."/>
            <person name="Barry K."/>
            <person name="Goodstein D."/>
            <person name="Schmutz J."/>
            <person name="Leebens-Mack J."/>
            <person name="Osbourn A."/>
        </authorList>
    </citation>
    <scope>NUCLEOTIDE SEQUENCE [LARGE SCALE GENOMIC DNA]</scope>
    <source>
        <strain evidence="2">JIC</strain>
    </source>
</reference>
<evidence type="ECO:0000313" key="2">
    <source>
        <dbReference type="EMBL" id="KAK9665153.1"/>
    </source>
</evidence>
<dbReference type="EMBL" id="JBDFQZ010000014">
    <property type="protein sequence ID" value="KAK9665153.1"/>
    <property type="molecule type" value="Genomic_DNA"/>
</dbReference>
<accession>A0AAW1GQ85</accession>
<sequence>MPRLCHIYYFLIEGKNHILTQYCEASGQRINYEKSSIIFSPSTTLSRVFECTLCTGAAETSLPILNLKEEACIHVWVINWINYLAKRNETRLQFLEERKWNLKAEKTFKTRMRTEERMDDEDRDQVSTVRNGEEISP</sequence>
<feature type="region of interest" description="Disordered" evidence="1">
    <location>
        <begin position="112"/>
        <end position="137"/>
    </location>
</feature>